<dbReference type="InterPro" id="IPR011250">
    <property type="entry name" value="OMP/PagP_B-barrel"/>
</dbReference>
<keyword evidence="1" id="KW-0732">Signal</keyword>
<dbReference type="RefSeq" id="WP_248412525.1">
    <property type="nucleotide sequence ID" value="NZ_JALPQF010000005.1"/>
</dbReference>
<comment type="caution">
    <text evidence="2">The sequence shown here is derived from an EMBL/GenBank/DDBJ whole genome shotgun (WGS) entry which is preliminary data.</text>
</comment>
<proteinExistence type="predicted"/>
<gene>
    <name evidence="2" type="ORF">MUY34_07280</name>
</gene>
<sequence>MKTISPLIIVLVAMCIFGNISYLNAQTLPNDDLTKKYDAQKNLTSAFNAMLKTETLHNWKDNKPCKANDLINSINKSNLELNINELNSVTEYLFSKIEATAINETLDKDTFESLTDKALHALNNNASFEAFVKAYTGKDVNDIKGNTEFRGEILSKDIDVLREYYQALKGLTTNYKFNNEYNINDKCKYNATNTISIKTINYPNATWNIKTTVIVDCVCSNDDAATEVKNGSYEYAATVSGILSGSKITFTNPKNTTLSVLSLNCCGEKEDDEEPPYSNPLAAVDDIEGINDLMPDQTIGFGAGVGFGQDFEETTFCLFGEYLYQLNSSEEKGWYIGAEASYQHTSFGDFSSSVIKGGPKLQYNFAATPSQETQFVVGIMANYATGSNDNNGFKDDFSGLIGCAYGGINIRICEDWSVGGQFPIFIYESFTFKPESGGEFEVDGTSLFINKDNPFRIVIRHTF</sequence>
<reference evidence="2" key="1">
    <citation type="submission" date="2022-04" db="EMBL/GenBank/DDBJ databases">
        <authorList>
            <person name="Ren T."/>
        </authorList>
    </citation>
    <scope>NUCLEOTIDE SEQUENCE</scope>
    <source>
        <strain evidence="2">F63249</strain>
    </source>
</reference>
<dbReference type="EMBL" id="JALPQF010000005">
    <property type="protein sequence ID" value="MCK8480416.1"/>
    <property type="molecule type" value="Genomic_DNA"/>
</dbReference>
<evidence type="ECO:0000313" key="3">
    <source>
        <dbReference type="Proteomes" id="UP001203687"/>
    </source>
</evidence>
<protein>
    <submittedName>
        <fullName evidence="2">Uncharacterized protein</fullName>
    </submittedName>
</protein>
<feature type="signal peptide" evidence="1">
    <location>
        <begin position="1"/>
        <end position="25"/>
    </location>
</feature>
<dbReference type="SUPFAM" id="SSF56925">
    <property type="entry name" value="OMPA-like"/>
    <property type="match status" value="1"/>
</dbReference>
<feature type="chain" id="PRO_5045645226" evidence="1">
    <location>
        <begin position="26"/>
        <end position="463"/>
    </location>
</feature>
<organism evidence="2 3">
    <name type="scientific">Psychroserpens algicola</name>
    <dbReference type="NCBI Taxonomy" id="1719034"/>
    <lineage>
        <taxon>Bacteria</taxon>
        <taxon>Pseudomonadati</taxon>
        <taxon>Bacteroidota</taxon>
        <taxon>Flavobacteriia</taxon>
        <taxon>Flavobacteriales</taxon>
        <taxon>Flavobacteriaceae</taxon>
        <taxon>Psychroserpens</taxon>
    </lineage>
</organism>
<evidence type="ECO:0000313" key="2">
    <source>
        <dbReference type="EMBL" id="MCK8480416.1"/>
    </source>
</evidence>
<dbReference type="Proteomes" id="UP001203687">
    <property type="component" value="Unassembled WGS sequence"/>
</dbReference>
<keyword evidence="3" id="KW-1185">Reference proteome</keyword>
<accession>A0ABT0H7T5</accession>
<evidence type="ECO:0000256" key="1">
    <source>
        <dbReference type="SAM" id="SignalP"/>
    </source>
</evidence>
<name>A0ABT0H7T5_9FLAO</name>